<evidence type="ECO:0000313" key="9">
    <source>
        <dbReference type="Proteomes" id="UP001246372"/>
    </source>
</evidence>
<dbReference type="InterPro" id="IPR038765">
    <property type="entry name" value="Papain-like_cys_pep_sf"/>
</dbReference>
<accession>A0ABU3PE37</accession>
<keyword evidence="6" id="KW-0732">Signal</keyword>
<evidence type="ECO:0000256" key="4">
    <source>
        <dbReference type="ARBA" id="ARBA00022807"/>
    </source>
</evidence>
<feature type="chain" id="PRO_5045961190" evidence="6">
    <location>
        <begin position="38"/>
        <end position="255"/>
    </location>
</feature>
<evidence type="ECO:0000256" key="1">
    <source>
        <dbReference type="ARBA" id="ARBA00007074"/>
    </source>
</evidence>
<evidence type="ECO:0000259" key="7">
    <source>
        <dbReference type="PROSITE" id="PS51935"/>
    </source>
</evidence>
<reference evidence="8" key="1">
    <citation type="submission" date="2023-09" db="EMBL/GenBank/DDBJ databases">
        <title>Paucibacter sp. APW11 Genome sequencing and assembly.</title>
        <authorList>
            <person name="Kim I."/>
        </authorList>
    </citation>
    <scope>NUCLEOTIDE SEQUENCE</scope>
    <source>
        <strain evidence="8">APW11</strain>
    </source>
</reference>
<keyword evidence="9" id="KW-1185">Reference proteome</keyword>
<feature type="domain" description="NlpC/P60" evidence="7">
    <location>
        <begin position="114"/>
        <end position="240"/>
    </location>
</feature>
<gene>
    <name evidence="8" type="ORF">RQP53_13995</name>
</gene>
<keyword evidence="3" id="KW-0378">Hydrolase</keyword>
<feature type="region of interest" description="Disordered" evidence="5">
    <location>
        <begin position="38"/>
        <end position="64"/>
    </location>
</feature>
<evidence type="ECO:0000256" key="2">
    <source>
        <dbReference type="ARBA" id="ARBA00022670"/>
    </source>
</evidence>
<dbReference type="InterPro" id="IPR051202">
    <property type="entry name" value="Peptidase_C40"/>
</dbReference>
<dbReference type="Gene3D" id="3.90.1720.10">
    <property type="entry name" value="endopeptidase domain like (from Nostoc punctiforme)"/>
    <property type="match status" value="1"/>
</dbReference>
<evidence type="ECO:0000256" key="3">
    <source>
        <dbReference type="ARBA" id="ARBA00022801"/>
    </source>
</evidence>
<sequence>MPAARSPRPRSFRRQTLAAALSLCLGAGLGFSGAAEAQQNKLTPPPGTMTGAYGQSLQSAPTPATAAASAVQPAAQATPDPATTSTLASDPVSRFLQERGLLKSGESRLLSQVRDTASDLVMSAMNFLGVPYKRGGNSLESGFDCSGFTRHIFEMSVGMVLPHRADEQAKLSSLLPIKQEELKPGDLVFFNTMKRTFSHVGIYVGDGKFIHSPRVGSAVRVEDMREAYWAKRFTGARRADLNGGDADGRGATALR</sequence>
<dbReference type="Proteomes" id="UP001246372">
    <property type="component" value="Unassembled WGS sequence"/>
</dbReference>
<comment type="caution">
    <text evidence="8">The sequence shown here is derived from an EMBL/GenBank/DDBJ whole genome shotgun (WGS) entry which is preliminary data.</text>
</comment>
<evidence type="ECO:0000256" key="5">
    <source>
        <dbReference type="SAM" id="MobiDB-lite"/>
    </source>
</evidence>
<dbReference type="RefSeq" id="WP_315650954.1">
    <property type="nucleotide sequence ID" value="NZ_JAVXZY010000005.1"/>
</dbReference>
<dbReference type="EMBL" id="JAVXZY010000005">
    <property type="protein sequence ID" value="MDT9000382.1"/>
    <property type="molecule type" value="Genomic_DNA"/>
</dbReference>
<evidence type="ECO:0000256" key="6">
    <source>
        <dbReference type="SAM" id="SignalP"/>
    </source>
</evidence>
<evidence type="ECO:0000313" key="8">
    <source>
        <dbReference type="EMBL" id="MDT9000382.1"/>
    </source>
</evidence>
<comment type="similarity">
    <text evidence="1">Belongs to the peptidase C40 family.</text>
</comment>
<dbReference type="PANTHER" id="PTHR47053:SF1">
    <property type="entry name" value="MUREIN DD-ENDOPEPTIDASE MEPH-RELATED"/>
    <property type="match status" value="1"/>
</dbReference>
<feature type="compositionally biased region" description="Low complexity" evidence="5">
    <location>
        <begin position="71"/>
        <end position="84"/>
    </location>
</feature>
<keyword evidence="2" id="KW-0645">Protease</keyword>
<dbReference type="SUPFAM" id="SSF54001">
    <property type="entry name" value="Cysteine proteinases"/>
    <property type="match status" value="1"/>
</dbReference>
<dbReference type="PANTHER" id="PTHR47053">
    <property type="entry name" value="MUREIN DD-ENDOPEPTIDASE MEPH-RELATED"/>
    <property type="match status" value="1"/>
</dbReference>
<proteinExistence type="inferred from homology"/>
<name>A0ABU3PE37_9BURK</name>
<feature type="signal peptide" evidence="6">
    <location>
        <begin position="1"/>
        <end position="37"/>
    </location>
</feature>
<keyword evidence="4" id="KW-0788">Thiol protease</keyword>
<feature type="region of interest" description="Disordered" evidence="5">
    <location>
        <begin position="71"/>
        <end position="90"/>
    </location>
</feature>
<organism evidence="8 9">
    <name type="scientific">Roseateles aquae</name>
    <dbReference type="NCBI Taxonomy" id="3077235"/>
    <lineage>
        <taxon>Bacteria</taxon>
        <taxon>Pseudomonadati</taxon>
        <taxon>Pseudomonadota</taxon>
        <taxon>Betaproteobacteria</taxon>
        <taxon>Burkholderiales</taxon>
        <taxon>Sphaerotilaceae</taxon>
        <taxon>Roseateles</taxon>
    </lineage>
</organism>
<dbReference type="PROSITE" id="PS51935">
    <property type="entry name" value="NLPC_P60"/>
    <property type="match status" value="1"/>
</dbReference>
<dbReference type="Pfam" id="PF00877">
    <property type="entry name" value="NLPC_P60"/>
    <property type="match status" value="1"/>
</dbReference>
<dbReference type="InterPro" id="IPR000064">
    <property type="entry name" value="NLP_P60_dom"/>
</dbReference>
<protein>
    <submittedName>
        <fullName evidence="8">C40 family peptidase</fullName>
    </submittedName>
</protein>